<feature type="transmembrane region" description="Helical" evidence="2">
    <location>
        <begin position="186"/>
        <end position="212"/>
    </location>
</feature>
<keyword evidence="2" id="KW-0472">Membrane</keyword>
<feature type="compositionally biased region" description="Basic and acidic residues" evidence="1">
    <location>
        <begin position="286"/>
        <end position="304"/>
    </location>
</feature>
<protein>
    <submittedName>
        <fullName evidence="3">Uncharacterized protein</fullName>
    </submittedName>
</protein>
<evidence type="ECO:0000313" key="4">
    <source>
        <dbReference type="Proteomes" id="UP000765509"/>
    </source>
</evidence>
<feature type="compositionally biased region" description="Polar residues" evidence="1">
    <location>
        <begin position="305"/>
        <end position="321"/>
    </location>
</feature>
<gene>
    <name evidence="3" type="ORF">O181_091369</name>
</gene>
<proteinExistence type="predicted"/>
<keyword evidence="2" id="KW-0812">Transmembrane</keyword>
<accession>A0A9Q3IX87</accession>
<feature type="transmembrane region" description="Helical" evidence="2">
    <location>
        <begin position="106"/>
        <end position="131"/>
    </location>
</feature>
<dbReference type="AlphaFoldDB" id="A0A9Q3IX87"/>
<keyword evidence="2" id="KW-1133">Transmembrane helix</keyword>
<feature type="region of interest" description="Disordered" evidence="1">
    <location>
        <begin position="371"/>
        <end position="400"/>
    </location>
</feature>
<feature type="compositionally biased region" description="Polar residues" evidence="1">
    <location>
        <begin position="389"/>
        <end position="400"/>
    </location>
</feature>
<sequence length="400" mass="44897">IFKSFTYHGLVDVGFITIHSWPLCLLTVINYLVSTICRIYFARLASTMLRSPQTFLCLSLIFLVLTVVGLTAEVFSIALHASALPFHQVIPHPNQSPVWLILSRPTFFIIIEIIWLISAFAWELMIMRVLLSNFLDPQKRFRFGLIDGKCSFGVTLVFESALLSTLVTMAVIPCYFILTYKVTIDYGRLCIIFGTISSFVAKLDAISILCSLQHKQHSRVRAGLKIISNTMRNPRLSGQRWSVGSGEMMAARKSIKELPTVTFPNLNRNSQLLQRDSIQYQTSEHPTAELRWSEPSSSDRKPTEMNRQLTCSNQSLSSVASLENEGIEKSVKASERSSIEKDLESADHMIVVKNSAVDPLDCDRRRRGTRDFSALPLDTPISLPPPTFHPSTSISPGEGR</sequence>
<dbReference type="EMBL" id="AVOT02057587">
    <property type="protein sequence ID" value="MBW0551654.1"/>
    <property type="molecule type" value="Genomic_DNA"/>
</dbReference>
<evidence type="ECO:0000256" key="2">
    <source>
        <dbReference type="SAM" id="Phobius"/>
    </source>
</evidence>
<feature type="region of interest" description="Disordered" evidence="1">
    <location>
        <begin position="283"/>
        <end position="339"/>
    </location>
</feature>
<evidence type="ECO:0000256" key="1">
    <source>
        <dbReference type="SAM" id="MobiDB-lite"/>
    </source>
</evidence>
<organism evidence="3 4">
    <name type="scientific">Austropuccinia psidii MF-1</name>
    <dbReference type="NCBI Taxonomy" id="1389203"/>
    <lineage>
        <taxon>Eukaryota</taxon>
        <taxon>Fungi</taxon>
        <taxon>Dikarya</taxon>
        <taxon>Basidiomycota</taxon>
        <taxon>Pucciniomycotina</taxon>
        <taxon>Pucciniomycetes</taxon>
        <taxon>Pucciniales</taxon>
        <taxon>Sphaerophragmiaceae</taxon>
        <taxon>Austropuccinia</taxon>
    </lineage>
</organism>
<name>A0A9Q3IX87_9BASI</name>
<feature type="transmembrane region" description="Helical" evidence="2">
    <location>
        <begin position="20"/>
        <end position="41"/>
    </location>
</feature>
<reference evidence="3" key="1">
    <citation type="submission" date="2021-03" db="EMBL/GenBank/DDBJ databases">
        <title>Draft genome sequence of rust myrtle Austropuccinia psidii MF-1, a brazilian biotype.</title>
        <authorList>
            <person name="Quecine M.C."/>
            <person name="Pachon D.M.R."/>
            <person name="Bonatelli M.L."/>
            <person name="Correr F.H."/>
            <person name="Franceschini L.M."/>
            <person name="Leite T.F."/>
            <person name="Margarido G.R.A."/>
            <person name="Almeida C.A."/>
            <person name="Ferrarezi J.A."/>
            <person name="Labate C.A."/>
        </authorList>
    </citation>
    <scope>NUCLEOTIDE SEQUENCE</scope>
    <source>
        <strain evidence="3">MF-1</strain>
    </source>
</reference>
<feature type="non-terminal residue" evidence="3">
    <location>
        <position position="400"/>
    </location>
</feature>
<dbReference type="OrthoDB" id="2507721at2759"/>
<keyword evidence="4" id="KW-1185">Reference proteome</keyword>
<feature type="transmembrane region" description="Helical" evidence="2">
    <location>
        <begin position="53"/>
        <end position="86"/>
    </location>
</feature>
<feature type="compositionally biased region" description="Basic and acidic residues" evidence="1">
    <location>
        <begin position="326"/>
        <end position="339"/>
    </location>
</feature>
<evidence type="ECO:0000313" key="3">
    <source>
        <dbReference type="EMBL" id="MBW0551654.1"/>
    </source>
</evidence>
<dbReference type="Proteomes" id="UP000765509">
    <property type="component" value="Unassembled WGS sequence"/>
</dbReference>
<feature type="transmembrane region" description="Helical" evidence="2">
    <location>
        <begin position="152"/>
        <end position="180"/>
    </location>
</feature>
<comment type="caution">
    <text evidence="3">The sequence shown here is derived from an EMBL/GenBank/DDBJ whole genome shotgun (WGS) entry which is preliminary data.</text>
</comment>